<keyword evidence="2" id="KW-1185">Reference proteome</keyword>
<gene>
    <name evidence="1" type="ORF">PoB_002823300</name>
</gene>
<sequence length="66" mass="7261">MSPRKDTVNALSSSWCSREPVISRLTALKKQFPSPRIESVASGGPRYSLDWRSGIFSGAGSPKREH</sequence>
<dbReference type="AlphaFoldDB" id="A0AAV4A4U8"/>
<evidence type="ECO:0000313" key="1">
    <source>
        <dbReference type="EMBL" id="GFO01728.1"/>
    </source>
</evidence>
<comment type="caution">
    <text evidence="1">The sequence shown here is derived from an EMBL/GenBank/DDBJ whole genome shotgun (WGS) entry which is preliminary data.</text>
</comment>
<dbReference type="Proteomes" id="UP000735302">
    <property type="component" value="Unassembled WGS sequence"/>
</dbReference>
<reference evidence="1 2" key="1">
    <citation type="journal article" date="2021" name="Elife">
        <title>Chloroplast acquisition without the gene transfer in kleptoplastic sea slugs, Plakobranchus ocellatus.</title>
        <authorList>
            <person name="Maeda T."/>
            <person name="Takahashi S."/>
            <person name="Yoshida T."/>
            <person name="Shimamura S."/>
            <person name="Takaki Y."/>
            <person name="Nagai Y."/>
            <person name="Toyoda A."/>
            <person name="Suzuki Y."/>
            <person name="Arimoto A."/>
            <person name="Ishii H."/>
            <person name="Satoh N."/>
            <person name="Nishiyama T."/>
            <person name="Hasebe M."/>
            <person name="Maruyama T."/>
            <person name="Minagawa J."/>
            <person name="Obokata J."/>
            <person name="Shigenobu S."/>
        </authorList>
    </citation>
    <scope>NUCLEOTIDE SEQUENCE [LARGE SCALE GENOMIC DNA]</scope>
</reference>
<organism evidence="1 2">
    <name type="scientific">Plakobranchus ocellatus</name>
    <dbReference type="NCBI Taxonomy" id="259542"/>
    <lineage>
        <taxon>Eukaryota</taxon>
        <taxon>Metazoa</taxon>
        <taxon>Spiralia</taxon>
        <taxon>Lophotrochozoa</taxon>
        <taxon>Mollusca</taxon>
        <taxon>Gastropoda</taxon>
        <taxon>Heterobranchia</taxon>
        <taxon>Euthyneura</taxon>
        <taxon>Panpulmonata</taxon>
        <taxon>Sacoglossa</taxon>
        <taxon>Placobranchoidea</taxon>
        <taxon>Plakobranchidae</taxon>
        <taxon>Plakobranchus</taxon>
    </lineage>
</organism>
<accession>A0AAV4A4U8</accession>
<protein>
    <submittedName>
        <fullName evidence="1">Uncharacterized protein</fullName>
    </submittedName>
</protein>
<evidence type="ECO:0000313" key="2">
    <source>
        <dbReference type="Proteomes" id="UP000735302"/>
    </source>
</evidence>
<proteinExistence type="predicted"/>
<name>A0AAV4A4U8_9GAST</name>
<dbReference type="EMBL" id="BLXT01003539">
    <property type="protein sequence ID" value="GFO01728.1"/>
    <property type="molecule type" value="Genomic_DNA"/>
</dbReference>